<dbReference type="PANTHER" id="PTHR21310:SF48">
    <property type="entry name" value="AMINOGLYCOSIDE PHOSPHOTRANSFERASE DOMAIN-CONTAINING PROTEIN"/>
    <property type="match status" value="1"/>
</dbReference>
<sequence>MAAIKVPYFAPASELPQPLPTNQEIHDSTAQYVDSGGRRVVRIGSYVIKYGPHVSVIEGENMIFVSRETTIPVPRVYAIYTATEIFCDTNTREECNYIVMEHLEGHTLDFEWGLLSAQQKDHILAQLRGYMNQLRSIPSPGYYGSLGRRGLLDCIFWTGHDACAPLDGPFDTEHALNDAMLSKFVYNNISAQKAEFYRRAFPVILQGHAPVFTHGDIQRKNIIIKRLSPKVSSIDTSTGVKHLNLEDDTFDIAIIDWENAGWYPDYWESALALFACGAWRDDWHSWIGKGLELFLNEYAWMQMFRVELWS</sequence>
<evidence type="ECO:0000313" key="1">
    <source>
        <dbReference type="EMBL" id="TVY50551.1"/>
    </source>
</evidence>
<dbReference type="Proteomes" id="UP000481288">
    <property type="component" value="Unassembled WGS sequence"/>
</dbReference>
<gene>
    <name evidence="1" type="ORF">LCER1_G008409</name>
</gene>
<organism evidence="1 2">
    <name type="scientific">Lachnellula cervina</name>
    <dbReference type="NCBI Taxonomy" id="1316786"/>
    <lineage>
        <taxon>Eukaryota</taxon>
        <taxon>Fungi</taxon>
        <taxon>Dikarya</taxon>
        <taxon>Ascomycota</taxon>
        <taxon>Pezizomycotina</taxon>
        <taxon>Leotiomycetes</taxon>
        <taxon>Helotiales</taxon>
        <taxon>Lachnaceae</taxon>
        <taxon>Lachnellula</taxon>
    </lineage>
</organism>
<reference evidence="1 2" key="1">
    <citation type="submission" date="2018-05" db="EMBL/GenBank/DDBJ databases">
        <title>Whole genome sequencing for identification of molecular markers to develop diagnostic detection tools for the regulated plant pathogen Lachnellula willkommii.</title>
        <authorList>
            <person name="Giroux E."/>
            <person name="Bilodeau G."/>
        </authorList>
    </citation>
    <scope>NUCLEOTIDE SEQUENCE [LARGE SCALE GENOMIC DNA]</scope>
    <source>
        <strain evidence="1 2">CBS 625.97</strain>
    </source>
</reference>
<keyword evidence="2" id="KW-1185">Reference proteome</keyword>
<dbReference type="SUPFAM" id="SSF56112">
    <property type="entry name" value="Protein kinase-like (PK-like)"/>
    <property type="match status" value="1"/>
</dbReference>
<proteinExistence type="predicted"/>
<dbReference type="CDD" id="cd05120">
    <property type="entry name" value="APH_ChoK_like"/>
    <property type="match status" value="1"/>
</dbReference>
<dbReference type="PANTHER" id="PTHR21310">
    <property type="entry name" value="AMINOGLYCOSIDE PHOSPHOTRANSFERASE-RELATED-RELATED"/>
    <property type="match status" value="1"/>
</dbReference>
<dbReference type="AlphaFoldDB" id="A0A7D8YJV7"/>
<dbReference type="InterPro" id="IPR051678">
    <property type="entry name" value="AGP_Transferase"/>
</dbReference>
<accession>A0A7D8YJV7</accession>
<dbReference type="EMBL" id="QGMG01001092">
    <property type="protein sequence ID" value="TVY50551.1"/>
    <property type="molecule type" value="Genomic_DNA"/>
</dbReference>
<dbReference type="InterPro" id="IPR011009">
    <property type="entry name" value="Kinase-like_dom_sf"/>
</dbReference>
<dbReference type="OrthoDB" id="2906425at2759"/>
<comment type="caution">
    <text evidence="1">The sequence shown here is derived from an EMBL/GenBank/DDBJ whole genome shotgun (WGS) entry which is preliminary data.</text>
</comment>
<protein>
    <submittedName>
        <fullName evidence="1">Uncharacterized protein</fullName>
    </submittedName>
</protein>
<evidence type="ECO:0000313" key="2">
    <source>
        <dbReference type="Proteomes" id="UP000481288"/>
    </source>
</evidence>
<name>A0A7D8YJV7_9HELO</name>